<keyword evidence="6 8" id="KW-1133">Transmembrane helix</keyword>
<keyword evidence="7 8" id="KW-0472">Membrane</keyword>
<proteinExistence type="predicted"/>
<dbReference type="InterPro" id="IPR017871">
    <property type="entry name" value="ABC_transporter-like_CS"/>
</dbReference>
<dbReference type="EMBL" id="JADGJW010000151">
    <property type="protein sequence ID" value="KAJ3222953.1"/>
    <property type="molecule type" value="Genomic_DNA"/>
</dbReference>
<dbReference type="Pfam" id="PF00005">
    <property type="entry name" value="ABC_tran"/>
    <property type="match status" value="2"/>
</dbReference>
<dbReference type="GO" id="GO:0140359">
    <property type="term" value="F:ABC-type transporter activity"/>
    <property type="evidence" value="ECO:0007669"/>
    <property type="project" value="InterPro"/>
</dbReference>
<feature type="transmembrane region" description="Helical" evidence="8">
    <location>
        <begin position="454"/>
        <end position="479"/>
    </location>
</feature>
<dbReference type="AlphaFoldDB" id="A0AAD5U3J8"/>
<evidence type="ECO:0000256" key="7">
    <source>
        <dbReference type="ARBA" id="ARBA00023136"/>
    </source>
</evidence>
<feature type="transmembrane region" description="Helical" evidence="8">
    <location>
        <begin position="1069"/>
        <end position="1095"/>
    </location>
</feature>
<organism evidence="10 11">
    <name type="scientific">Clydaea vesicula</name>
    <dbReference type="NCBI Taxonomy" id="447962"/>
    <lineage>
        <taxon>Eukaryota</taxon>
        <taxon>Fungi</taxon>
        <taxon>Fungi incertae sedis</taxon>
        <taxon>Chytridiomycota</taxon>
        <taxon>Chytridiomycota incertae sedis</taxon>
        <taxon>Chytridiomycetes</taxon>
        <taxon>Lobulomycetales</taxon>
        <taxon>Lobulomycetaceae</taxon>
        <taxon>Clydaea</taxon>
    </lineage>
</organism>
<dbReference type="GO" id="GO:0016020">
    <property type="term" value="C:membrane"/>
    <property type="evidence" value="ECO:0007669"/>
    <property type="project" value="UniProtKB-SubCell"/>
</dbReference>
<dbReference type="Gene3D" id="3.40.50.300">
    <property type="entry name" value="P-loop containing nucleotide triphosphate hydrolases"/>
    <property type="match status" value="2"/>
</dbReference>
<evidence type="ECO:0000313" key="10">
    <source>
        <dbReference type="EMBL" id="KAJ3222953.1"/>
    </source>
</evidence>
<keyword evidence="3 8" id="KW-0812">Transmembrane</keyword>
<dbReference type="SUPFAM" id="SSF52540">
    <property type="entry name" value="P-loop containing nucleoside triphosphate hydrolases"/>
    <property type="match status" value="2"/>
</dbReference>
<feature type="transmembrane region" description="Helical" evidence="8">
    <location>
        <begin position="536"/>
        <end position="561"/>
    </location>
</feature>
<dbReference type="GO" id="GO:0005524">
    <property type="term" value="F:ATP binding"/>
    <property type="evidence" value="ECO:0007669"/>
    <property type="project" value="UniProtKB-KW"/>
</dbReference>
<feature type="transmembrane region" description="Helical" evidence="8">
    <location>
        <begin position="499"/>
        <end position="524"/>
    </location>
</feature>
<dbReference type="InterPro" id="IPR003593">
    <property type="entry name" value="AAA+_ATPase"/>
</dbReference>
<dbReference type="InterPro" id="IPR003439">
    <property type="entry name" value="ABC_transporter-like_ATP-bd"/>
</dbReference>
<dbReference type="PROSITE" id="PS50893">
    <property type="entry name" value="ABC_TRANSPORTER_2"/>
    <property type="match status" value="2"/>
</dbReference>
<evidence type="ECO:0000256" key="4">
    <source>
        <dbReference type="ARBA" id="ARBA00022741"/>
    </source>
</evidence>
<keyword evidence="2" id="KW-0813">Transport</keyword>
<keyword evidence="11" id="KW-1185">Reference proteome</keyword>
<dbReference type="Proteomes" id="UP001211065">
    <property type="component" value="Unassembled WGS sequence"/>
</dbReference>
<evidence type="ECO:0000313" key="11">
    <source>
        <dbReference type="Proteomes" id="UP001211065"/>
    </source>
</evidence>
<comment type="subcellular location">
    <subcellularLocation>
        <location evidence="1">Membrane</location>
        <topology evidence="1">Multi-pass membrane protein</topology>
    </subcellularLocation>
</comment>
<protein>
    <recommendedName>
        <fullName evidence="9">ABC transporter domain-containing protein</fullName>
    </recommendedName>
</protein>
<dbReference type="Pfam" id="PF01061">
    <property type="entry name" value="ABC2_membrane"/>
    <property type="match status" value="2"/>
</dbReference>
<keyword evidence="5" id="KW-0067">ATP-binding</keyword>
<dbReference type="SMART" id="SM00382">
    <property type="entry name" value="AAA"/>
    <property type="match status" value="2"/>
</dbReference>
<dbReference type="InterPro" id="IPR050352">
    <property type="entry name" value="ABCG_transporters"/>
</dbReference>
<dbReference type="InterPro" id="IPR027417">
    <property type="entry name" value="P-loop_NTPase"/>
</dbReference>
<dbReference type="InterPro" id="IPR013525">
    <property type="entry name" value="ABC2_TM"/>
</dbReference>
<evidence type="ECO:0000256" key="2">
    <source>
        <dbReference type="ARBA" id="ARBA00022448"/>
    </source>
</evidence>
<keyword evidence="4" id="KW-0547">Nucleotide-binding</keyword>
<feature type="transmembrane region" description="Helical" evidence="8">
    <location>
        <begin position="380"/>
        <end position="403"/>
    </location>
</feature>
<sequence>MNLSSSSSFELCVKDLSILTNTNLKDTNQKKKYIINDINFSIKPGSIVAIMGASGCGKTTLLHSLAGINLNLQKEGEIEINGTELSKFKQKSLISYLRQDIIMIPYLTVRETLLFAAKLRLNSNIPAAKKLEIVEETILELGLSSCANSFIGNEWRSGISGGEKRRVALAIQLLQNPSILFCDEPTTGLDSFTSLALIQTLVALAKKGKTICISIHQPSSTIFELFDEILLLSKGEQIFFGTPDQSVKHFTNLNISFPSEANPADWLLDISTDNIQEENLIDRNLNFSKIWKNEGLKINSTSEIDEDNDSTLLNGEGLLENYFAFDGILKDNFLANKAEKTNLTIEEEENYSKNNNRASLIYQISTLTGRSVKIMFRDPLMFFGSVFEVIFFSVCVGLIFFQMPEDLAGIYSRKSILYLISSLQPYLFLIYMIYKLSEEIKVFDREREDNMYTVLAYFVSSFIANFPLQLLTCLLYSLILYFMTGLRFEGDLMQKIWNLGVFTAVNGALQLISTSFAYFTIAIFRDFTTASLFANFFYTFFALSSGFFVPYQIMPFFLSWIKDVSQVSFAYRILMSNEFENRIFECPGLLPEGSTQTIPQCIGNTSILQNGFNLNENFKNFIGLLGNFIFFTITTELKDVTIKIEKKGFTKTILDNVSVSFPAGKLSVILGPSGAGKSTLLKVLTNQPLNIPNLSKLTKTGETYFNDEIINDLSSVCSYVCQDDSHLIPSLTARETLRFAAFLRLPKNLTKEEKILRAEEILSLLDLNDCANVRVGSDIVKGLSGGEKRRLSIGIQMINDPLILVIDEPTSGLDSSTAKNLMMQLKVIAETGRTVICSIHQPRPDVFHHFDKVLLLSYGRVLFSGSNLNSYLHGIGFSIPSDNNTADYALSLSIIDHRNEESTLIFQKLVSKWKELGVHFEKALVPDSITNIEQEKNSNESHRKLQQQPKQLNSLIERIKLQQQKINFFNVLSILIKRSWINLKRQKNLFFARVFQIAVLGHCVVLLTFFQKLQFGQPFIQSRIGLLQHLSCGVIAGMVNCIISFPQLLNSFKFERTEKVYTSTAFLLSYSFIEIPFEILASLALNSVAFFYIGLRFSPLNFLLATISIFCSYNAGESIGIACFAIFGHVGFSIQVTSAFLSISTMLTGFLSVDNSLLLFDKISYLTPIRYVARILAINEFTDLEFTCTKREIAESTCFFNNGNVILELYKMDNLWFNFWVLILVTFLYRLIAFVVLTLKK</sequence>
<feature type="transmembrane region" description="Helical" evidence="8">
    <location>
        <begin position="1215"/>
        <end position="1239"/>
    </location>
</feature>
<dbReference type="PANTHER" id="PTHR48041">
    <property type="entry name" value="ABC TRANSPORTER G FAMILY MEMBER 28"/>
    <property type="match status" value="1"/>
</dbReference>
<feature type="transmembrane region" description="Helical" evidence="8">
    <location>
        <begin position="415"/>
        <end position="434"/>
    </location>
</feature>
<evidence type="ECO:0000256" key="8">
    <source>
        <dbReference type="SAM" id="Phobius"/>
    </source>
</evidence>
<comment type="caution">
    <text evidence="10">The sequence shown here is derived from an EMBL/GenBank/DDBJ whole genome shotgun (WGS) entry which is preliminary data.</text>
</comment>
<evidence type="ECO:0000256" key="6">
    <source>
        <dbReference type="ARBA" id="ARBA00022989"/>
    </source>
</evidence>
<feature type="domain" description="ABC transporter" evidence="9">
    <location>
        <begin position="19"/>
        <end position="259"/>
    </location>
</feature>
<dbReference type="GO" id="GO:0016887">
    <property type="term" value="F:ATP hydrolysis activity"/>
    <property type="evidence" value="ECO:0007669"/>
    <property type="project" value="InterPro"/>
</dbReference>
<evidence type="ECO:0000256" key="5">
    <source>
        <dbReference type="ARBA" id="ARBA00022840"/>
    </source>
</evidence>
<feature type="transmembrane region" description="Helical" evidence="8">
    <location>
        <begin position="990"/>
        <end position="1010"/>
    </location>
</feature>
<feature type="domain" description="ABC transporter" evidence="9">
    <location>
        <begin position="635"/>
        <end position="883"/>
    </location>
</feature>
<feature type="transmembrane region" description="Helical" evidence="8">
    <location>
        <begin position="1030"/>
        <end position="1049"/>
    </location>
</feature>
<evidence type="ECO:0000256" key="1">
    <source>
        <dbReference type="ARBA" id="ARBA00004141"/>
    </source>
</evidence>
<accession>A0AAD5U3J8</accession>
<feature type="transmembrane region" description="Helical" evidence="8">
    <location>
        <begin position="1102"/>
        <end position="1127"/>
    </location>
</feature>
<name>A0AAD5U3J8_9FUNG</name>
<reference evidence="10" key="1">
    <citation type="submission" date="2020-05" db="EMBL/GenBank/DDBJ databases">
        <title>Phylogenomic resolution of chytrid fungi.</title>
        <authorList>
            <person name="Stajich J.E."/>
            <person name="Amses K."/>
            <person name="Simmons R."/>
            <person name="Seto K."/>
            <person name="Myers J."/>
            <person name="Bonds A."/>
            <person name="Quandt C.A."/>
            <person name="Barry K."/>
            <person name="Liu P."/>
            <person name="Grigoriev I."/>
            <person name="Longcore J.E."/>
            <person name="James T.Y."/>
        </authorList>
    </citation>
    <scope>NUCLEOTIDE SEQUENCE</scope>
    <source>
        <strain evidence="10">JEL0476</strain>
    </source>
</reference>
<gene>
    <name evidence="10" type="ORF">HK099_001709</name>
</gene>
<dbReference type="PROSITE" id="PS00211">
    <property type="entry name" value="ABC_TRANSPORTER_1"/>
    <property type="match status" value="2"/>
</dbReference>
<evidence type="ECO:0000256" key="3">
    <source>
        <dbReference type="ARBA" id="ARBA00022692"/>
    </source>
</evidence>
<dbReference type="PANTHER" id="PTHR48041:SF119">
    <property type="entry name" value="ROA1P"/>
    <property type="match status" value="1"/>
</dbReference>
<evidence type="ECO:0000259" key="9">
    <source>
        <dbReference type="PROSITE" id="PS50893"/>
    </source>
</evidence>